<evidence type="ECO:0000313" key="1">
    <source>
        <dbReference type="EnsemblPlants" id="Bo4g076960.1"/>
    </source>
</evidence>
<dbReference type="HOGENOM" id="CLU_1130434_0_0_1"/>
<organism evidence="1 2">
    <name type="scientific">Brassica oleracea var. oleracea</name>
    <dbReference type="NCBI Taxonomy" id="109376"/>
    <lineage>
        <taxon>Eukaryota</taxon>
        <taxon>Viridiplantae</taxon>
        <taxon>Streptophyta</taxon>
        <taxon>Embryophyta</taxon>
        <taxon>Tracheophyta</taxon>
        <taxon>Spermatophyta</taxon>
        <taxon>Magnoliopsida</taxon>
        <taxon>eudicotyledons</taxon>
        <taxon>Gunneridae</taxon>
        <taxon>Pentapetalae</taxon>
        <taxon>rosids</taxon>
        <taxon>malvids</taxon>
        <taxon>Brassicales</taxon>
        <taxon>Brassicaceae</taxon>
        <taxon>Brassiceae</taxon>
        <taxon>Brassica</taxon>
    </lineage>
</organism>
<dbReference type="OMA" id="INDNKAH"/>
<proteinExistence type="predicted"/>
<evidence type="ECO:0000313" key="2">
    <source>
        <dbReference type="Proteomes" id="UP000032141"/>
    </source>
</evidence>
<reference evidence="1" key="2">
    <citation type="submission" date="2015-03" db="UniProtKB">
        <authorList>
            <consortium name="EnsemblPlants"/>
        </authorList>
    </citation>
    <scope>IDENTIFICATION</scope>
</reference>
<reference evidence="1 2" key="1">
    <citation type="journal article" date="2014" name="Genome Biol.">
        <title>Transcriptome and methylome profiling reveals relics of genome dominance in the mesopolyploid Brassica oleracea.</title>
        <authorList>
            <person name="Parkin I.A."/>
            <person name="Koh C."/>
            <person name="Tang H."/>
            <person name="Robinson S.J."/>
            <person name="Kagale S."/>
            <person name="Clarke W.E."/>
            <person name="Town C.D."/>
            <person name="Nixon J."/>
            <person name="Krishnakumar V."/>
            <person name="Bidwell S.L."/>
            <person name="Denoeud F."/>
            <person name="Belcram H."/>
            <person name="Links M.G."/>
            <person name="Just J."/>
            <person name="Clarke C."/>
            <person name="Bender T."/>
            <person name="Huebert T."/>
            <person name="Mason A.S."/>
            <person name="Pires J.C."/>
            <person name="Barker G."/>
            <person name="Moore J."/>
            <person name="Walley P.G."/>
            <person name="Manoli S."/>
            <person name="Batley J."/>
            <person name="Edwards D."/>
            <person name="Nelson M.N."/>
            <person name="Wang X."/>
            <person name="Paterson A.H."/>
            <person name="King G."/>
            <person name="Bancroft I."/>
            <person name="Chalhoub B."/>
            <person name="Sharpe A.G."/>
        </authorList>
    </citation>
    <scope>NUCLEOTIDE SEQUENCE</scope>
    <source>
        <strain evidence="1 2">cv. TO1000</strain>
    </source>
</reference>
<sequence>MLNRNLIKEIHITESSSAKNYYDFASNMPDDAHELINRKALHERLRDKIFFYQSIILSKYGVSNHRISPLFSVCTSLQDKKRVHAKRNSVFPLVPLLDLYYWYNFWYSMAIPIHQRSTRIKGLLLNIPNLVCTIIHLERKAEKTAKATCLPFKKLKGQGSLNPFFNPHTIYFFHRHVQVNNKAGKIHVLPTLIHHNDYHRGVQLDFNINDNKAHGNFQTHAFRFNSAKQTFPIPFLPNWTYYPIDY</sequence>
<dbReference type="EnsemblPlants" id="Bo4g076960.1">
    <property type="protein sequence ID" value="Bo4g076960.1"/>
    <property type="gene ID" value="Bo4g076960"/>
</dbReference>
<keyword evidence="2" id="KW-1185">Reference proteome</keyword>
<name>A0A0D3BUK5_BRAOL</name>
<dbReference type="Proteomes" id="UP000032141">
    <property type="component" value="Chromosome C4"/>
</dbReference>
<dbReference type="Gramene" id="Bo4g076960.1">
    <property type="protein sequence ID" value="Bo4g076960.1"/>
    <property type="gene ID" value="Bo4g076960"/>
</dbReference>
<protein>
    <submittedName>
        <fullName evidence="1">Uncharacterized protein</fullName>
    </submittedName>
</protein>
<dbReference type="AlphaFoldDB" id="A0A0D3BUK5"/>
<accession>A0A0D3BUK5</accession>